<accession>A0A4Y1ZHM0</accession>
<dbReference type="EMBL" id="BEXB01000049">
    <property type="protein sequence ID" value="GAY78461.1"/>
    <property type="molecule type" value="Genomic_DNA"/>
</dbReference>
<name>A0A4Y1ZHM0_9BACL</name>
<evidence type="ECO:0000313" key="1">
    <source>
        <dbReference type="EMBL" id="GAY78461.1"/>
    </source>
</evidence>
<sequence length="40" mass="4426">MVWFGEAAQLFVGHRCVKGALLWKAGLTGLKNSFMDRSIS</sequence>
<dbReference type="Proteomes" id="UP000319716">
    <property type="component" value="Unassembled WGS sequence"/>
</dbReference>
<reference evidence="1 2" key="1">
    <citation type="submission" date="2017-11" db="EMBL/GenBank/DDBJ databases">
        <title>Draft Genome Sequence of Sporolactobacillus inulinus NBRC 111894 Isolated from Koso, a Japanese Sugar-Vegetable Fermented Beverage.</title>
        <authorList>
            <person name="Chiou T.Y."/>
            <person name="Oshima K."/>
            <person name="Suda W."/>
            <person name="Hattori M."/>
            <person name="Takahashi T."/>
        </authorList>
    </citation>
    <scope>NUCLEOTIDE SEQUENCE [LARGE SCALE GENOMIC DNA]</scope>
    <source>
        <strain evidence="1 2">NBRC111894</strain>
    </source>
</reference>
<comment type="caution">
    <text evidence="1">The sequence shown here is derived from an EMBL/GenBank/DDBJ whole genome shotgun (WGS) entry which is preliminary data.</text>
</comment>
<evidence type="ECO:0000313" key="2">
    <source>
        <dbReference type="Proteomes" id="UP000319716"/>
    </source>
</evidence>
<proteinExistence type="predicted"/>
<organism evidence="1 2">
    <name type="scientific">Sporolactobacillus inulinus</name>
    <dbReference type="NCBI Taxonomy" id="2078"/>
    <lineage>
        <taxon>Bacteria</taxon>
        <taxon>Bacillati</taxon>
        <taxon>Bacillota</taxon>
        <taxon>Bacilli</taxon>
        <taxon>Bacillales</taxon>
        <taxon>Sporolactobacillaceae</taxon>
        <taxon>Sporolactobacillus</taxon>
    </lineage>
</organism>
<dbReference type="AlphaFoldDB" id="A0A4Y1ZHM0"/>
<gene>
    <name evidence="1" type="ORF">NBRC111894_4015</name>
</gene>
<protein>
    <submittedName>
        <fullName evidence="1">Uncharacterized protein</fullName>
    </submittedName>
</protein>